<comment type="caution">
    <text evidence="1">The sequence shown here is derived from an EMBL/GenBank/DDBJ whole genome shotgun (WGS) entry which is preliminary data.</text>
</comment>
<name>A0A8J2WED4_9STRA</name>
<proteinExistence type="predicted"/>
<dbReference type="EMBL" id="CAKKNE010000001">
    <property type="protein sequence ID" value="CAH0365025.1"/>
    <property type="molecule type" value="Genomic_DNA"/>
</dbReference>
<evidence type="ECO:0000313" key="2">
    <source>
        <dbReference type="Proteomes" id="UP000789595"/>
    </source>
</evidence>
<gene>
    <name evidence="1" type="ORF">PECAL_1P14270</name>
</gene>
<dbReference type="InterPro" id="IPR029058">
    <property type="entry name" value="AB_hydrolase_fold"/>
</dbReference>
<dbReference type="OrthoDB" id="10034502at2759"/>
<feature type="non-terminal residue" evidence="1">
    <location>
        <position position="1"/>
    </location>
</feature>
<accession>A0A8J2WED4</accession>
<dbReference type="InterPro" id="IPR013744">
    <property type="entry name" value="SidJ"/>
</dbReference>
<protein>
    <submittedName>
        <fullName evidence="1">Uncharacterized protein</fullName>
    </submittedName>
</protein>
<dbReference type="Proteomes" id="UP000789595">
    <property type="component" value="Unassembled WGS sequence"/>
</dbReference>
<reference evidence="1" key="1">
    <citation type="submission" date="2021-11" db="EMBL/GenBank/DDBJ databases">
        <authorList>
            <consortium name="Genoscope - CEA"/>
            <person name="William W."/>
        </authorList>
    </citation>
    <scope>NUCLEOTIDE SEQUENCE</scope>
</reference>
<dbReference type="PANTHER" id="PTHR31591:SF1">
    <property type="entry name" value="UPF0613 PROTEIN PB24D3.06C"/>
    <property type="match status" value="1"/>
</dbReference>
<organism evidence="1 2">
    <name type="scientific">Pelagomonas calceolata</name>
    <dbReference type="NCBI Taxonomy" id="35677"/>
    <lineage>
        <taxon>Eukaryota</taxon>
        <taxon>Sar</taxon>
        <taxon>Stramenopiles</taxon>
        <taxon>Ochrophyta</taxon>
        <taxon>Pelagophyceae</taxon>
        <taxon>Pelagomonadales</taxon>
        <taxon>Pelagomonadaceae</taxon>
        <taxon>Pelagomonas</taxon>
    </lineage>
</organism>
<evidence type="ECO:0000313" key="1">
    <source>
        <dbReference type="EMBL" id="CAH0365025.1"/>
    </source>
</evidence>
<keyword evidence="2" id="KW-1185">Reference proteome</keyword>
<sequence>LLRPLAHCLVCYTSQKQPQKSRTPSLRPRAATLAKSAVILGAYSSAAAMSAFGTGTRAMQGSLFVYAPGRQAFVTGSLQKKAAVLLGGLSDGLLACPYAPPLAKALEALGYATVQPILRTSYAQFGFGSLDNDVEDLEELFGCEAFRGVEEVFMVGHSTGSQVCAHYARHGKAEKKLRVCLQGGVSDRETDSEREVVRRSPILTRAQWQVDTGKGAEFLPRECHWAPMTARRYLDLHDVGGADDYFSSDLAADELRKRFSAFGARGVGCLVAYSGADEYAPKSVDKAALVEKICGACAAGNAARVAGLVVAGAPHNCAGAEEAFVAACVAFLTGGAVEGACFDTLK</sequence>
<dbReference type="PANTHER" id="PTHR31591">
    <property type="entry name" value="UPF0613 PROTEIN PB24D3.06C"/>
    <property type="match status" value="1"/>
</dbReference>
<dbReference type="Pfam" id="PF08538">
    <property type="entry name" value="DUF1749"/>
    <property type="match status" value="1"/>
</dbReference>
<dbReference type="Gene3D" id="3.40.50.1820">
    <property type="entry name" value="alpha/beta hydrolase"/>
    <property type="match status" value="1"/>
</dbReference>
<dbReference type="AlphaFoldDB" id="A0A8J2WED4"/>
<dbReference type="SUPFAM" id="SSF53474">
    <property type="entry name" value="alpha/beta-Hydrolases"/>
    <property type="match status" value="1"/>
</dbReference>